<dbReference type="SUPFAM" id="SSF48452">
    <property type="entry name" value="TPR-like"/>
    <property type="match status" value="3"/>
</dbReference>
<comment type="caution">
    <text evidence="5">The sequence shown here is derived from an EMBL/GenBank/DDBJ whole genome shotgun (WGS) entry which is preliminary data.</text>
</comment>
<dbReference type="Pfam" id="PF13432">
    <property type="entry name" value="TPR_16"/>
    <property type="match status" value="1"/>
</dbReference>
<keyword evidence="1 4" id="KW-0802">TPR repeat</keyword>
<accession>A0AA35X2R6</accession>
<reference evidence="5" key="1">
    <citation type="submission" date="2023-03" db="EMBL/GenBank/DDBJ databases">
        <authorList>
            <person name="Steffen K."/>
            <person name="Cardenas P."/>
        </authorList>
    </citation>
    <scope>NUCLEOTIDE SEQUENCE</scope>
</reference>
<keyword evidence="6" id="KW-1185">Reference proteome</keyword>
<gene>
    <name evidence="5" type="ORF">GBAR_LOCUS23294</name>
</gene>
<name>A0AA35X2R6_GEOBA</name>
<dbReference type="PANTHER" id="PTHR12558">
    <property type="entry name" value="CELL DIVISION CYCLE 16,23,27"/>
    <property type="match status" value="1"/>
</dbReference>
<comment type="similarity">
    <text evidence="2">Belongs to the APC3/CDC27 family.</text>
</comment>
<dbReference type="Pfam" id="PF13174">
    <property type="entry name" value="TPR_6"/>
    <property type="match status" value="2"/>
</dbReference>
<dbReference type="PANTHER" id="PTHR12558:SF13">
    <property type="entry name" value="CELL DIVISION CYCLE PROTEIN 27 HOMOLOG"/>
    <property type="match status" value="1"/>
</dbReference>
<evidence type="ECO:0000313" key="6">
    <source>
        <dbReference type="Proteomes" id="UP001174909"/>
    </source>
</evidence>
<proteinExistence type="inferred from homology"/>
<feature type="repeat" description="TPR" evidence="4">
    <location>
        <begin position="637"/>
        <end position="670"/>
    </location>
</feature>
<dbReference type="EMBL" id="CASHTH010003229">
    <property type="protein sequence ID" value="CAI8041964.1"/>
    <property type="molecule type" value="Genomic_DNA"/>
</dbReference>
<evidence type="ECO:0000313" key="5">
    <source>
        <dbReference type="EMBL" id="CAI8041964.1"/>
    </source>
</evidence>
<evidence type="ECO:0000256" key="3">
    <source>
        <dbReference type="ARBA" id="ARBA00039307"/>
    </source>
</evidence>
<dbReference type="AlphaFoldDB" id="A0AA35X2R6"/>
<evidence type="ECO:0000256" key="2">
    <source>
        <dbReference type="ARBA" id="ARBA00038210"/>
    </source>
</evidence>
<dbReference type="InterPro" id="IPR011990">
    <property type="entry name" value="TPR-like_helical_dom_sf"/>
</dbReference>
<dbReference type="Gene3D" id="1.25.40.10">
    <property type="entry name" value="Tetratricopeptide repeat domain"/>
    <property type="match status" value="6"/>
</dbReference>
<feature type="repeat" description="TPR" evidence="4">
    <location>
        <begin position="184"/>
        <end position="217"/>
    </location>
</feature>
<dbReference type="Proteomes" id="UP001174909">
    <property type="component" value="Unassembled WGS sequence"/>
</dbReference>
<dbReference type="SMART" id="SM00028">
    <property type="entry name" value="TPR"/>
    <property type="match status" value="7"/>
</dbReference>
<dbReference type="InterPro" id="IPR019734">
    <property type="entry name" value="TPR_rpt"/>
</dbReference>
<evidence type="ECO:0000256" key="4">
    <source>
        <dbReference type="PROSITE-ProRule" id="PRU00339"/>
    </source>
</evidence>
<evidence type="ECO:0000256" key="1">
    <source>
        <dbReference type="ARBA" id="ARBA00022803"/>
    </source>
</evidence>
<organism evidence="5 6">
    <name type="scientific">Geodia barretti</name>
    <name type="common">Barrett's horny sponge</name>
    <dbReference type="NCBI Taxonomy" id="519541"/>
    <lineage>
        <taxon>Eukaryota</taxon>
        <taxon>Metazoa</taxon>
        <taxon>Porifera</taxon>
        <taxon>Demospongiae</taxon>
        <taxon>Heteroscleromorpha</taxon>
        <taxon>Tetractinellida</taxon>
        <taxon>Astrophorina</taxon>
        <taxon>Geodiidae</taxon>
        <taxon>Geodia</taxon>
    </lineage>
</organism>
<sequence length="912" mass="101137">MDTLDTDNRSLAEIKLADLLRSEERYAEAAVEYENVVTGNPTGEYADDAQYLVGLCYYKAAKAASDDAALLDKSVAAFEKSIGDYPDSPNAVESYYGLALAYRDMALGGNTSVWPKVLEVADTAYAQHGSSDNTVVQKTLGHIDLVKATAIEKQGINSEEEKAELIASLRRIAQNTGAPENSRSRAQLKIGHLYYGDGEHEKALAEYQVFLQMFPNSELVSNALYQASVCYYQIGQNSTDEGAQQLAFQNAVNTATQVTERNPDVEAAISAYYTIGLAKHAMNDSKGAISAFLQTTSYEGQTEDKPRQDLIRQAHTRLADLNTAVGDHAAAVREYKYVIQYTDDDDQKGRSYFSIAYAQDEHLNQYDDSLLNYQNSIQLSKDSLIKAQAYYRMGLIYQERLNDPENALKAYETLISQFGAESNTSIQSMAADGGIRRSDLYLKLGRVNDAITQAVAAREAAQTVPQTVSAQYNLGLLYFGEARKLFSDKPGTDLKPYIDASRRAAASYVEAANIAPADKVNDTISPFVQNALFTAGQIYYSLGTGIKLPDDLNNAIPVLKQFVEYADKGIFSVSSQADVSENVQTVLGYLAPTYYELGRMQLGFDERFSEKTVSFFEQSASVFMDLTKRFPNAKEAPFWQYQAGEAYFAGQQHLKAIEEYKKVRRINPQHAQAAESLAAISTCYALLEKNTEDEAEKEKWLDKVFETNEILAKNYSTSPFAAEAFLNIGNTYYNQGVLDSATEEDRIRLYTMAIEQYEKALAVPGINAESKESADLFLNDTKRALSADVYIQATSNFDRARVASEGEQREAVEQAIAGFQDIIKIYPTTKYADLSLVQIGEAYMLLAVENDEYYNDALDSFDALWSKYATVPPSDTQVNKALRYAQTKITEITEYMKDRNIPRRTGGGGGGE</sequence>
<dbReference type="PROSITE" id="PS50005">
    <property type="entry name" value="TPR"/>
    <property type="match status" value="2"/>
</dbReference>
<protein>
    <recommendedName>
        <fullName evidence="3">Cell division cycle protein 27 homolog</fullName>
    </recommendedName>
</protein>